<evidence type="ECO:0000313" key="2">
    <source>
        <dbReference type="EMBL" id="WSE31026.1"/>
    </source>
</evidence>
<dbReference type="PROSITE" id="PS50126">
    <property type="entry name" value="S1"/>
    <property type="match status" value="1"/>
</dbReference>
<evidence type="ECO:0000259" key="1">
    <source>
        <dbReference type="PROSITE" id="PS50126"/>
    </source>
</evidence>
<accession>A0ABZ1IAD5</accession>
<dbReference type="SMART" id="SM00316">
    <property type="entry name" value="S1"/>
    <property type="match status" value="1"/>
</dbReference>
<dbReference type="Proteomes" id="UP001330812">
    <property type="component" value="Chromosome"/>
</dbReference>
<dbReference type="SUPFAM" id="SSF50249">
    <property type="entry name" value="Nucleic acid-binding proteins"/>
    <property type="match status" value="1"/>
</dbReference>
<dbReference type="Pfam" id="PF00575">
    <property type="entry name" value="S1"/>
    <property type="match status" value="1"/>
</dbReference>
<organism evidence="2 3">
    <name type="scientific">Amycolatopsis rhabdoformis</name>
    <dbReference type="NCBI Taxonomy" id="1448059"/>
    <lineage>
        <taxon>Bacteria</taxon>
        <taxon>Bacillati</taxon>
        <taxon>Actinomycetota</taxon>
        <taxon>Actinomycetes</taxon>
        <taxon>Pseudonocardiales</taxon>
        <taxon>Pseudonocardiaceae</taxon>
        <taxon>Amycolatopsis</taxon>
    </lineage>
</organism>
<dbReference type="EMBL" id="CP142149">
    <property type="protein sequence ID" value="WSE31026.1"/>
    <property type="molecule type" value="Genomic_DNA"/>
</dbReference>
<keyword evidence="3" id="KW-1185">Reference proteome</keyword>
<dbReference type="Gene3D" id="2.40.50.140">
    <property type="entry name" value="Nucleic acid-binding proteins"/>
    <property type="match status" value="1"/>
</dbReference>
<gene>
    <name evidence="2" type="ORF">VSH64_02635</name>
</gene>
<dbReference type="InterPro" id="IPR012340">
    <property type="entry name" value="NA-bd_OB-fold"/>
</dbReference>
<feature type="domain" description="S1 motif" evidence="1">
    <location>
        <begin position="21"/>
        <end position="81"/>
    </location>
</feature>
<reference evidence="2 3" key="1">
    <citation type="journal article" date="2015" name="Int. J. Syst. Evol. Microbiol.">
        <title>Amycolatopsis rhabdoformis sp. nov., an actinomycete isolated from a tropical forest soil.</title>
        <authorList>
            <person name="Souza W.R."/>
            <person name="Silva R.E."/>
            <person name="Goodfellow M."/>
            <person name="Busarakam K."/>
            <person name="Figueiro F.S."/>
            <person name="Ferreira D."/>
            <person name="Rodrigues-Filho E."/>
            <person name="Moraes L.A.B."/>
            <person name="Zucchi T.D."/>
        </authorList>
    </citation>
    <scope>NUCLEOTIDE SEQUENCE [LARGE SCALE GENOMIC DNA]</scope>
    <source>
        <strain evidence="2 3">NCIMB 14900</strain>
    </source>
</reference>
<dbReference type="RefSeq" id="WP_326833839.1">
    <property type="nucleotide sequence ID" value="NZ_CP142149.1"/>
</dbReference>
<evidence type="ECO:0000313" key="3">
    <source>
        <dbReference type="Proteomes" id="UP001330812"/>
    </source>
</evidence>
<dbReference type="InterPro" id="IPR003029">
    <property type="entry name" value="S1_domain"/>
</dbReference>
<sequence>MNSLSTTDSAWRGWLSEHGTGSVVDGVVVQQLPFGAFVEVAPGIHGLLVTGGGAAPAVGARLTVRVEQIDVEQRRFSLAAA</sequence>
<proteinExistence type="predicted"/>
<protein>
    <submittedName>
        <fullName evidence="2">S1 RNA-binding domain-containing protein</fullName>
    </submittedName>
</protein>
<name>A0ABZ1IAD5_9PSEU</name>